<proteinExistence type="predicted"/>
<reference evidence="10 11" key="1">
    <citation type="journal article" date="2019" name="Int. J. Syst. Evol. Microbiol.">
        <title>The Global Catalogue of Microorganisms (GCM) 10K type strain sequencing project: providing services to taxonomists for standard genome sequencing and annotation.</title>
        <authorList>
            <consortium name="The Broad Institute Genomics Platform"/>
            <consortium name="The Broad Institute Genome Sequencing Center for Infectious Disease"/>
            <person name="Wu L."/>
            <person name="Ma J."/>
        </authorList>
    </citation>
    <scope>NUCLEOTIDE SEQUENCE [LARGE SCALE GENOMIC DNA]</scope>
    <source>
        <strain evidence="10 11">JCM 16327</strain>
    </source>
</reference>
<dbReference type="InterPro" id="IPR052218">
    <property type="entry name" value="Preflagellin_Peptidase"/>
</dbReference>
<dbReference type="GeneID" id="68571906"/>
<organism evidence="10 11">
    <name type="scientific">Salarchaeum japonicum</name>
    <dbReference type="NCBI Taxonomy" id="555573"/>
    <lineage>
        <taxon>Archaea</taxon>
        <taxon>Methanobacteriati</taxon>
        <taxon>Methanobacteriota</taxon>
        <taxon>Stenosarchaea group</taxon>
        <taxon>Halobacteria</taxon>
        <taxon>Halobacteriales</taxon>
        <taxon>Halobacteriaceae</taxon>
    </lineage>
</organism>
<evidence type="ECO:0000256" key="1">
    <source>
        <dbReference type="ARBA" id="ARBA00004651"/>
    </source>
</evidence>
<evidence type="ECO:0000313" key="10">
    <source>
        <dbReference type="EMBL" id="GAA0649078.1"/>
    </source>
</evidence>
<accession>A0AAV3T0P2</accession>
<keyword evidence="11" id="KW-1185">Reference proteome</keyword>
<feature type="transmembrane region" description="Helical" evidence="7">
    <location>
        <begin position="294"/>
        <end position="316"/>
    </location>
</feature>
<feature type="transmembrane region" description="Helical" evidence="7">
    <location>
        <begin position="59"/>
        <end position="79"/>
    </location>
</feature>
<dbReference type="RefSeq" id="WP_227261327.1">
    <property type="nucleotide sequence ID" value="NZ_BAAADU010000002.1"/>
</dbReference>
<dbReference type="GO" id="GO:0005886">
    <property type="term" value="C:plasma membrane"/>
    <property type="evidence" value="ECO:0007669"/>
    <property type="project" value="UniProtKB-SubCell"/>
</dbReference>
<comment type="subcellular location">
    <subcellularLocation>
        <location evidence="1">Cell membrane</location>
        <topology evidence="1">Multi-pass membrane protein</topology>
    </subcellularLocation>
</comment>
<evidence type="ECO:0000256" key="3">
    <source>
        <dbReference type="ARBA" id="ARBA00022692"/>
    </source>
</evidence>
<dbReference type="PANTHER" id="PTHR36506:SF1">
    <property type="entry name" value="PREFLAGELLIN PEPTIDASE"/>
    <property type="match status" value="1"/>
</dbReference>
<dbReference type="EMBL" id="BAAADU010000002">
    <property type="protein sequence ID" value="GAA0649078.1"/>
    <property type="molecule type" value="Genomic_DNA"/>
</dbReference>
<dbReference type="AlphaFoldDB" id="A0AAV3T0P2"/>
<evidence type="ECO:0000256" key="6">
    <source>
        <dbReference type="SAM" id="MobiDB-lite"/>
    </source>
</evidence>
<dbReference type="GO" id="GO:0004190">
    <property type="term" value="F:aspartic-type endopeptidase activity"/>
    <property type="evidence" value="ECO:0007669"/>
    <property type="project" value="InterPro"/>
</dbReference>
<keyword evidence="5 7" id="KW-0472">Membrane</keyword>
<evidence type="ECO:0000256" key="7">
    <source>
        <dbReference type="SAM" id="Phobius"/>
    </source>
</evidence>
<evidence type="ECO:0000256" key="5">
    <source>
        <dbReference type="ARBA" id="ARBA00023136"/>
    </source>
</evidence>
<evidence type="ECO:0000256" key="2">
    <source>
        <dbReference type="ARBA" id="ARBA00022475"/>
    </source>
</evidence>
<dbReference type="Proteomes" id="UP001500194">
    <property type="component" value="Unassembled WGS sequence"/>
</dbReference>
<feature type="domain" description="Preflagellin peptidase C-terminal" evidence="9">
    <location>
        <begin position="283"/>
        <end position="311"/>
    </location>
</feature>
<dbReference type="Pfam" id="PF01478">
    <property type="entry name" value="Peptidase_A24"/>
    <property type="match status" value="1"/>
</dbReference>
<keyword evidence="4 7" id="KW-1133">Transmembrane helix</keyword>
<dbReference type="Pfam" id="PF06847">
    <property type="entry name" value="Arc_PepC_II"/>
    <property type="match status" value="1"/>
</dbReference>
<evidence type="ECO:0000259" key="8">
    <source>
        <dbReference type="Pfam" id="PF01478"/>
    </source>
</evidence>
<name>A0AAV3T0P2_9EURY</name>
<keyword evidence="3 7" id="KW-0812">Transmembrane</keyword>
<evidence type="ECO:0000313" key="11">
    <source>
        <dbReference type="Proteomes" id="UP001500194"/>
    </source>
</evidence>
<dbReference type="InterPro" id="IPR000045">
    <property type="entry name" value="Prepilin_IV_endopep_pep"/>
</dbReference>
<feature type="domain" description="Prepilin type IV endopeptidase peptidase" evidence="8">
    <location>
        <begin position="11"/>
        <end position="106"/>
    </location>
</feature>
<dbReference type="PANTHER" id="PTHR36506">
    <property type="entry name" value="PREFLAGELLIN PEPTIDASE"/>
    <property type="match status" value="1"/>
</dbReference>
<keyword evidence="2" id="KW-1003">Cell membrane</keyword>
<sequence>MYATIPDLLRLLFVPALAWAAYHDVRVRRVPNELWYPFVALGLGLLAWEYVLVERTSVFLVRAAVSLLVIPLAYVFWFIGGFGGADFKAFCVVALLYPTYPSYYVADLALPLVRTQLGVFSVTVVTNAMLASLGYPLALGLRNALTGVVSKLMFVGRPVTTHQLAEAHGSLLETPEGFSRGGLDLDALRMYLRWRGVTLGQLLAHPERYRDPATVPEETNDPGDGSVTTEEIPDPASEPDPREAAGEYDDPWGAARFLDDIDSTAYGTTPAKLRDGLDVITSQTRVWITPGVPFIVPLFVGLLLALTAGDLLFALMRLIGLV</sequence>
<feature type="transmembrane region" description="Helical" evidence="7">
    <location>
        <begin position="34"/>
        <end position="52"/>
    </location>
</feature>
<dbReference type="Gene3D" id="1.20.120.1220">
    <property type="match status" value="1"/>
</dbReference>
<evidence type="ECO:0000259" key="9">
    <source>
        <dbReference type="Pfam" id="PF06847"/>
    </source>
</evidence>
<comment type="caution">
    <text evidence="10">The sequence shown here is derived from an EMBL/GenBank/DDBJ whole genome shotgun (WGS) entry which is preliminary data.</text>
</comment>
<dbReference type="InterPro" id="IPR009655">
    <property type="entry name" value="Preflagellin_peptidase_C"/>
</dbReference>
<feature type="region of interest" description="Disordered" evidence="6">
    <location>
        <begin position="208"/>
        <end position="249"/>
    </location>
</feature>
<feature type="transmembrane region" description="Helical" evidence="7">
    <location>
        <begin position="117"/>
        <end position="138"/>
    </location>
</feature>
<gene>
    <name evidence="10" type="ORF">GCM10009019_09680</name>
</gene>
<evidence type="ECO:0000256" key="4">
    <source>
        <dbReference type="ARBA" id="ARBA00022989"/>
    </source>
</evidence>
<protein>
    <submittedName>
        <fullName evidence="10">A24 family peptidase</fullName>
    </submittedName>
</protein>